<feature type="binding site" evidence="1">
    <location>
        <begin position="9"/>
        <end position="16"/>
    </location>
    <ligand>
        <name>ATP</name>
        <dbReference type="ChEBI" id="CHEBI:30616"/>
    </ligand>
</feature>
<dbReference type="InterPro" id="IPR004506">
    <property type="entry name" value="MnmA-like"/>
</dbReference>
<accession>A0ABX8R9E0</accession>
<name>A0ABX8R9E0_9CLOT</name>
<gene>
    <name evidence="1 4" type="primary">mnmA</name>
    <name evidence="4" type="ORF">KVH43_09625</name>
</gene>
<dbReference type="Proteomes" id="UP000886818">
    <property type="component" value="Chromosome"/>
</dbReference>
<dbReference type="NCBIfam" id="TIGR00420">
    <property type="entry name" value="trmU"/>
    <property type="match status" value="1"/>
</dbReference>
<evidence type="ECO:0000259" key="2">
    <source>
        <dbReference type="Pfam" id="PF20258"/>
    </source>
</evidence>
<feature type="active site" description="Nucleophile" evidence="1">
    <location>
        <position position="100"/>
    </location>
</feature>
<sequence>MSKNKVAVGLSGGVDSTATAYILKKEGYDVIGITMIVCDEYDKDCNVIEPKFVKDAKRIAKILDIPHYIVDYKDIFKITVKKEFEEEYLKGRTPNPCVTCNRIIKYGKLIETAHSLGAYYIATGHYATIRYDKELKRYRIFKGVAERKDQAYNLYSLSQEQLKHILLPLGKFNSKEEVRKLAFEIDPMIAKKNDSTGICFVPNEDHISYLTSVSSNASKSGNFVDKTGKIIGKHKGIVYYTIGQKRGLGINCNRPMFVVAIDAEKNEIVLGEDQDTYSIGLIAKNVNFTLFDKLEEELRVEAKVCQWGWFLPATVFSLGKGWVKVIFDKKERAIAPGQSVVFYHGNEVIGGGIIESVIKE</sequence>
<comment type="catalytic activity">
    <reaction evidence="1">
        <text>S-sulfanyl-L-cysteinyl-[protein] + uridine(34) in tRNA + AH2 + ATP = 2-thiouridine(34) in tRNA + L-cysteinyl-[protein] + A + AMP + diphosphate + H(+)</text>
        <dbReference type="Rhea" id="RHEA:47032"/>
        <dbReference type="Rhea" id="RHEA-COMP:10131"/>
        <dbReference type="Rhea" id="RHEA-COMP:11726"/>
        <dbReference type="Rhea" id="RHEA-COMP:11727"/>
        <dbReference type="Rhea" id="RHEA-COMP:11728"/>
        <dbReference type="ChEBI" id="CHEBI:13193"/>
        <dbReference type="ChEBI" id="CHEBI:15378"/>
        <dbReference type="ChEBI" id="CHEBI:17499"/>
        <dbReference type="ChEBI" id="CHEBI:29950"/>
        <dbReference type="ChEBI" id="CHEBI:30616"/>
        <dbReference type="ChEBI" id="CHEBI:33019"/>
        <dbReference type="ChEBI" id="CHEBI:61963"/>
        <dbReference type="ChEBI" id="CHEBI:65315"/>
        <dbReference type="ChEBI" id="CHEBI:87170"/>
        <dbReference type="ChEBI" id="CHEBI:456215"/>
        <dbReference type="EC" id="2.8.1.13"/>
    </reaction>
</comment>
<proteinExistence type="inferred from homology"/>
<dbReference type="RefSeq" id="WP_218282326.1">
    <property type="nucleotide sequence ID" value="NZ_CP078093.1"/>
</dbReference>
<dbReference type="HAMAP" id="MF_00144">
    <property type="entry name" value="tRNA_thiouridyl_MnmA"/>
    <property type="match status" value="1"/>
</dbReference>
<comment type="function">
    <text evidence="1">Catalyzes the 2-thiolation of uridine at the wobble position (U34) of tRNA, leading to the formation of s(2)U34.</text>
</comment>
<evidence type="ECO:0000259" key="3">
    <source>
        <dbReference type="Pfam" id="PF20259"/>
    </source>
</evidence>
<dbReference type="Pfam" id="PF20259">
    <property type="entry name" value="tRNA_Me_trans_M"/>
    <property type="match status" value="1"/>
</dbReference>
<protein>
    <recommendedName>
        <fullName evidence="1">tRNA-specific 2-thiouridylase MnmA</fullName>
        <ecNumber evidence="1">2.8.1.13</ecNumber>
    </recommendedName>
</protein>
<dbReference type="PANTHER" id="PTHR11933">
    <property type="entry name" value="TRNA 5-METHYLAMINOMETHYL-2-THIOURIDYLATE -METHYLTRANSFERASE"/>
    <property type="match status" value="1"/>
</dbReference>
<dbReference type="CDD" id="cd01998">
    <property type="entry name" value="MnmA_TRMU-like"/>
    <property type="match status" value="1"/>
</dbReference>
<dbReference type="Pfam" id="PF03054">
    <property type="entry name" value="tRNA_Me_trans"/>
    <property type="match status" value="1"/>
</dbReference>
<dbReference type="InterPro" id="IPR046885">
    <property type="entry name" value="MnmA-like_C"/>
</dbReference>
<organism evidence="4 5">
    <name type="scientific">Crassaminicella indica</name>
    <dbReference type="NCBI Taxonomy" id="2855394"/>
    <lineage>
        <taxon>Bacteria</taxon>
        <taxon>Bacillati</taxon>
        <taxon>Bacillota</taxon>
        <taxon>Clostridia</taxon>
        <taxon>Eubacteriales</taxon>
        <taxon>Clostridiaceae</taxon>
        <taxon>Crassaminicella</taxon>
    </lineage>
</organism>
<keyword evidence="1" id="KW-0694">RNA-binding</keyword>
<feature type="domain" description="tRNA-specific 2-thiouridylase MnmA-like C-terminal" evidence="2">
    <location>
        <begin position="280"/>
        <end position="354"/>
    </location>
</feature>
<dbReference type="InterPro" id="IPR046884">
    <property type="entry name" value="MnmA-like_central"/>
</dbReference>
<keyword evidence="1" id="KW-0547">Nucleotide-binding</keyword>
<comment type="caution">
    <text evidence="1">Lacks conserved residue(s) required for the propagation of feature annotation.</text>
</comment>
<evidence type="ECO:0000256" key="1">
    <source>
        <dbReference type="HAMAP-Rule" id="MF_00144"/>
    </source>
</evidence>
<keyword evidence="1" id="KW-0819">tRNA processing</keyword>
<feature type="site" description="Interaction with tRNA" evidence="1">
    <location>
        <position position="125"/>
    </location>
</feature>
<dbReference type="EC" id="2.8.1.13" evidence="1"/>
<dbReference type="EMBL" id="CP078093">
    <property type="protein sequence ID" value="QXM05628.1"/>
    <property type="molecule type" value="Genomic_DNA"/>
</dbReference>
<keyword evidence="1" id="KW-0963">Cytoplasm</keyword>
<keyword evidence="5" id="KW-1185">Reference proteome</keyword>
<feature type="binding site" evidence="1">
    <location>
        <position position="35"/>
    </location>
    <ligand>
        <name>ATP</name>
        <dbReference type="ChEBI" id="CHEBI:30616"/>
    </ligand>
</feature>
<keyword evidence="1" id="KW-0820">tRNA-binding</keyword>
<dbReference type="GO" id="GO:0103016">
    <property type="term" value="F:tRNA-uridine 2-sulfurtransferase activity"/>
    <property type="evidence" value="ECO:0007669"/>
    <property type="project" value="UniProtKB-EC"/>
</dbReference>
<dbReference type="NCBIfam" id="NF001138">
    <property type="entry name" value="PRK00143.1"/>
    <property type="match status" value="1"/>
</dbReference>
<reference evidence="4" key="1">
    <citation type="submission" date="2021-07" db="EMBL/GenBank/DDBJ databases">
        <title>Complete genome sequence of Crassaminicella sp. 143-21, isolated from a deep-sea hydrothermal vent.</title>
        <authorList>
            <person name="Li X."/>
        </authorList>
    </citation>
    <scope>NUCLEOTIDE SEQUENCE</scope>
    <source>
        <strain evidence="4">143-21</strain>
    </source>
</reference>
<evidence type="ECO:0000313" key="5">
    <source>
        <dbReference type="Proteomes" id="UP000886818"/>
    </source>
</evidence>
<feature type="domain" description="tRNA-specific 2-thiouridylase MnmA-like central" evidence="3">
    <location>
        <begin position="218"/>
        <end position="271"/>
    </location>
</feature>
<comment type="similarity">
    <text evidence="1">Belongs to the MnmA/TRMU family.</text>
</comment>
<evidence type="ECO:0000313" key="4">
    <source>
        <dbReference type="EMBL" id="QXM05628.1"/>
    </source>
</evidence>
<keyword evidence="1 4" id="KW-0808">Transferase</keyword>
<keyword evidence="1" id="KW-0067">ATP-binding</keyword>
<dbReference type="PANTHER" id="PTHR11933:SF5">
    <property type="entry name" value="MITOCHONDRIAL TRNA-SPECIFIC 2-THIOURIDYLASE 1"/>
    <property type="match status" value="1"/>
</dbReference>
<dbReference type="Pfam" id="PF20258">
    <property type="entry name" value="tRNA_Me_trans_C"/>
    <property type="match status" value="1"/>
</dbReference>
<feature type="region of interest" description="Interaction with tRNA" evidence="1">
    <location>
        <begin position="148"/>
        <end position="150"/>
    </location>
</feature>
<feature type="binding site" evidence="1">
    <location>
        <position position="124"/>
    </location>
    <ligand>
        <name>ATP</name>
        <dbReference type="ChEBI" id="CHEBI:30616"/>
    </ligand>
</feature>
<feature type="active site" description="Cysteine persulfide intermediate" evidence="1">
    <location>
        <position position="199"/>
    </location>
</feature>
<comment type="subcellular location">
    <subcellularLocation>
        <location evidence="1">Cytoplasm</location>
    </subcellularLocation>
</comment>
<feature type="site" description="Interaction with tRNA" evidence="1">
    <location>
        <position position="338"/>
    </location>
</feature>